<feature type="transmembrane region" description="Helical" evidence="8">
    <location>
        <begin position="238"/>
        <end position="266"/>
    </location>
</feature>
<dbReference type="FunFam" id="1.10.3470.10:FF:000001">
    <property type="entry name" value="Vitamin B12 ABC transporter permease BtuC"/>
    <property type="match status" value="1"/>
</dbReference>
<dbReference type="Gene3D" id="1.10.3470.10">
    <property type="entry name" value="ABC transporter involved in vitamin B12 uptake, BtuC"/>
    <property type="match status" value="1"/>
</dbReference>
<reference evidence="9" key="1">
    <citation type="submission" date="2018-06" db="EMBL/GenBank/DDBJ databases">
        <authorList>
            <person name="Zhirakovskaya E."/>
        </authorList>
    </citation>
    <scope>NUCLEOTIDE SEQUENCE</scope>
</reference>
<sequence length="332" mass="35027">MKETRAPVWLWLLAGSVVALFFISLTTGRHSFSLWQTVQEIVARQQSVYTLILLELRLPRSLVAIIVGATLGLCGAAMQGLLRNPLASPGLLGSSSGAALFAVIVLYFGFHTISPWLLPIAGMMGALLALVLVYALTGNDSTITTMILAGVAINAIAAACISLAINLAPSPYAVREIALWTLGDLSKVSLTNLWLMLPTTLIGWMMLAGCGQGLNALSLGEQTAASMGVNVVRLRWRIFLATALAVGAAVATVGAIGFIGLVIPHLLRPLVGYEPRRLLFASALGGAVMLLLADIAVRLIPSQIPLQVGVLTALVGAPFFLYLIVKSRKVLP</sequence>
<dbReference type="InterPro" id="IPR000522">
    <property type="entry name" value="ABC_transptr_permease_BtuC"/>
</dbReference>
<feature type="transmembrane region" description="Helical" evidence="8">
    <location>
        <begin position="193"/>
        <end position="217"/>
    </location>
</feature>
<feature type="transmembrane region" description="Helical" evidence="8">
    <location>
        <begin position="7"/>
        <end position="25"/>
    </location>
</feature>
<organism evidence="9">
    <name type="scientific">hydrothermal vent metagenome</name>
    <dbReference type="NCBI Taxonomy" id="652676"/>
    <lineage>
        <taxon>unclassified sequences</taxon>
        <taxon>metagenomes</taxon>
        <taxon>ecological metagenomes</taxon>
    </lineage>
</organism>
<feature type="transmembrane region" description="Helical" evidence="8">
    <location>
        <begin position="304"/>
        <end position="325"/>
    </location>
</feature>
<comment type="subcellular location">
    <subcellularLocation>
        <location evidence="1">Cell membrane</location>
        <topology evidence="1">Multi-pass membrane protein</topology>
    </subcellularLocation>
</comment>
<evidence type="ECO:0000256" key="2">
    <source>
        <dbReference type="ARBA" id="ARBA00007935"/>
    </source>
</evidence>
<evidence type="ECO:0000256" key="6">
    <source>
        <dbReference type="ARBA" id="ARBA00022989"/>
    </source>
</evidence>
<feature type="transmembrane region" description="Helical" evidence="8">
    <location>
        <begin position="278"/>
        <end position="297"/>
    </location>
</feature>
<evidence type="ECO:0000256" key="3">
    <source>
        <dbReference type="ARBA" id="ARBA00022448"/>
    </source>
</evidence>
<evidence type="ECO:0000256" key="1">
    <source>
        <dbReference type="ARBA" id="ARBA00004651"/>
    </source>
</evidence>
<dbReference type="SUPFAM" id="SSF81345">
    <property type="entry name" value="ABC transporter involved in vitamin B12 uptake, BtuC"/>
    <property type="match status" value="1"/>
</dbReference>
<dbReference type="GO" id="GO:0022857">
    <property type="term" value="F:transmembrane transporter activity"/>
    <property type="evidence" value="ECO:0007669"/>
    <property type="project" value="InterPro"/>
</dbReference>
<dbReference type="GO" id="GO:0005886">
    <property type="term" value="C:plasma membrane"/>
    <property type="evidence" value="ECO:0007669"/>
    <property type="project" value="UniProtKB-SubCell"/>
</dbReference>
<dbReference type="AlphaFoldDB" id="A0A3B0YZL6"/>
<feature type="transmembrane region" description="Helical" evidence="8">
    <location>
        <begin position="58"/>
        <end position="78"/>
    </location>
</feature>
<dbReference type="PANTHER" id="PTHR30472:SF25">
    <property type="entry name" value="ABC TRANSPORTER PERMEASE PROTEIN MJ0876-RELATED"/>
    <property type="match status" value="1"/>
</dbReference>
<dbReference type="GO" id="GO:0033214">
    <property type="term" value="P:siderophore-iron import into cell"/>
    <property type="evidence" value="ECO:0007669"/>
    <property type="project" value="TreeGrafter"/>
</dbReference>
<gene>
    <name evidence="9" type="ORF">MNBD_GAMMA18-333</name>
</gene>
<evidence type="ECO:0000256" key="7">
    <source>
        <dbReference type="ARBA" id="ARBA00023136"/>
    </source>
</evidence>
<keyword evidence="3" id="KW-0813">Transport</keyword>
<feature type="transmembrane region" description="Helical" evidence="8">
    <location>
        <begin position="143"/>
        <end position="165"/>
    </location>
</feature>
<evidence type="ECO:0000313" key="9">
    <source>
        <dbReference type="EMBL" id="VAW86498.1"/>
    </source>
</evidence>
<evidence type="ECO:0000256" key="8">
    <source>
        <dbReference type="SAM" id="Phobius"/>
    </source>
</evidence>
<keyword evidence="5 8" id="KW-0812">Transmembrane</keyword>
<keyword evidence="6 8" id="KW-1133">Transmembrane helix</keyword>
<dbReference type="InterPro" id="IPR037294">
    <property type="entry name" value="ABC_BtuC-like"/>
</dbReference>
<dbReference type="PANTHER" id="PTHR30472">
    <property type="entry name" value="FERRIC ENTEROBACTIN TRANSPORT SYSTEM PERMEASE PROTEIN"/>
    <property type="match status" value="1"/>
</dbReference>
<protein>
    <submittedName>
        <fullName evidence="9">Vitamin B12 ABC transporter, permease protein BtuC</fullName>
    </submittedName>
</protein>
<feature type="transmembrane region" description="Helical" evidence="8">
    <location>
        <begin position="90"/>
        <end position="110"/>
    </location>
</feature>
<dbReference type="EMBL" id="UOFP01000143">
    <property type="protein sequence ID" value="VAW86498.1"/>
    <property type="molecule type" value="Genomic_DNA"/>
</dbReference>
<proteinExistence type="inferred from homology"/>
<evidence type="ECO:0000256" key="5">
    <source>
        <dbReference type="ARBA" id="ARBA00022692"/>
    </source>
</evidence>
<name>A0A3B0YZL6_9ZZZZ</name>
<keyword evidence="7 8" id="KW-0472">Membrane</keyword>
<dbReference type="CDD" id="cd06550">
    <property type="entry name" value="TM_ABC_iron-siderophores_like"/>
    <property type="match status" value="1"/>
</dbReference>
<keyword evidence="4" id="KW-1003">Cell membrane</keyword>
<evidence type="ECO:0000256" key="4">
    <source>
        <dbReference type="ARBA" id="ARBA00022475"/>
    </source>
</evidence>
<feature type="transmembrane region" description="Helical" evidence="8">
    <location>
        <begin position="116"/>
        <end position="136"/>
    </location>
</feature>
<comment type="similarity">
    <text evidence="2">Belongs to the binding-protein-dependent transport system permease family. FecCD subfamily.</text>
</comment>
<dbReference type="Pfam" id="PF01032">
    <property type="entry name" value="FecCD"/>
    <property type="match status" value="1"/>
</dbReference>
<accession>A0A3B0YZL6</accession>